<evidence type="ECO:0000259" key="4">
    <source>
        <dbReference type="PROSITE" id="PS50893"/>
    </source>
</evidence>
<dbReference type="PROSITE" id="PS00211">
    <property type="entry name" value="ABC_TRANSPORTER_1"/>
    <property type="match status" value="1"/>
</dbReference>
<accession>A0A9X9X6Y7</accession>
<dbReference type="EMBL" id="JAAEDL010000002">
    <property type="protein sequence ID" value="MBR0679473.1"/>
    <property type="molecule type" value="Genomic_DNA"/>
</dbReference>
<keyword evidence="2" id="KW-0547">Nucleotide-binding</keyword>
<dbReference type="PROSITE" id="PS50893">
    <property type="entry name" value="ABC_TRANSPORTER_2"/>
    <property type="match status" value="1"/>
</dbReference>
<keyword evidence="1" id="KW-0813">Transport</keyword>
<evidence type="ECO:0000256" key="2">
    <source>
        <dbReference type="ARBA" id="ARBA00022741"/>
    </source>
</evidence>
<reference evidence="5" key="2">
    <citation type="journal article" date="2021" name="Syst. Appl. Microbiol.">
        <title>Roseomonas hellenica sp. nov., isolated from roots of wild-growing Alkanna tinctoria.</title>
        <authorList>
            <person name="Rat A."/>
            <person name="Naranjo H.D."/>
            <person name="Lebbe L."/>
            <person name="Cnockaert M."/>
            <person name="Krigas N."/>
            <person name="Grigoriadou K."/>
            <person name="Maloupa E."/>
            <person name="Willems A."/>
        </authorList>
    </citation>
    <scope>NUCLEOTIDE SEQUENCE</scope>
    <source>
        <strain evidence="5">LMG 31228</strain>
    </source>
</reference>
<dbReference type="Pfam" id="PF00005">
    <property type="entry name" value="ABC_tran"/>
    <property type="match status" value="1"/>
</dbReference>
<dbReference type="CDD" id="cd03255">
    <property type="entry name" value="ABC_MJ0796_LolCDE_FtsE"/>
    <property type="match status" value="1"/>
</dbReference>
<gene>
    <name evidence="5" type="ORF">GXW74_03160</name>
</gene>
<dbReference type="PANTHER" id="PTHR24220">
    <property type="entry name" value="IMPORT ATP-BINDING PROTEIN"/>
    <property type="match status" value="1"/>
</dbReference>
<dbReference type="SUPFAM" id="SSF52540">
    <property type="entry name" value="P-loop containing nucleoside triphosphate hydrolases"/>
    <property type="match status" value="1"/>
</dbReference>
<keyword evidence="3 5" id="KW-0067">ATP-binding</keyword>
<sequence>MTPPLLSLRGVRRTFDHGRIVALDGVDLAIVAGERLAIHGRSGSGKSCLMNIAAGLDRPDAGCVAWRGREVRTRREWAALRRQSIGIVFQEFHLLPTLTAQLNVELALMGNGLAATEQVARAEAALRRVGLGGRLGHLPNELSGGERQRVAIARAIVREPDLLFADEPTGNLDRASAAQVASLLFELQDRTGMALVIVTHDPGLAGLCGRQVRIEDGRGAEEAAA</sequence>
<dbReference type="AlphaFoldDB" id="A0A9X9X6Y7"/>
<dbReference type="InterPro" id="IPR017871">
    <property type="entry name" value="ABC_transporter-like_CS"/>
</dbReference>
<name>A0A9X9X6Y7_9PROT</name>
<organism evidence="5 6">
    <name type="scientific">Neoroseomonas eburnea</name>
    <dbReference type="NCBI Taxonomy" id="1346889"/>
    <lineage>
        <taxon>Bacteria</taxon>
        <taxon>Pseudomonadati</taxon>
        <taxon>Pseudomonadota</taxon>
        <taxon>Alphaproteobacteria</taxon>
        <taxon>Acetobacterales</taxon>
        <taxon>Acetobacteraceae</taxon>
        <taxon>Neoroseomonas</taxon>
    </lineage>
</organism>
<dbReference type="GO" id="GO:0005524">
    <property type="term" value="F:ATP binding"/>
    <property type="evidence" value="ECO:0007669"/>
    <property type="project" value="UniProtKB-KW"/>
</dbReference>
<evidence type="ECO:0000256" key="1">
    <source>
        <dbReference type="ARBA" id="ARBA00022448"/>
    </source>
</evidence>
<reference evidence="5" key="1">
    <citation type="submission" date="2020-01" db="EMBL/GenBank/DDBJ databases">
        <authorList>
            <person name="Rat A."/>
        </authorList>
    </citation>
    <scope>NUCLEOTIDE SEQUENCE</scope>
    <source>
        <strain evidence="5">LMG 31228</strain>
    </source>
</reference>
<dbReference type="Gene3D" id="3.40.50.300">
    <property type="entry name" value="P-loop containing nucleotide triphosphate hydrolases"/>
    <property type="match status" value="1"/>
</dbReference>
<dbReference type="RefSeq" id="WP_211844827.1">
    <property type="nucleotide sequence ID" value="NZ_JAAEDL010000002.1"/>
</dbReference>
<proteinExistence type="predicted"/>
<dbReference type="GO" id="GO:0022857">
    <property type="term" value="F:transmembrane transporter activity"/>
    <property type="evidence" value="ECO:0007669"/>
    <property type="project" value="TreeGrafter"/>
</dbReference>
<feature type="domain" description="ABC transporter" evidence="4">
    <location>
        <begin position="6"/>
        <end position="225"/>
    </location>
</feature>
<keyword evidence="6" id="KW-1185">Reference proteome</keyword>
<dbReference type="GO" id="GO:0016887">
    <property type="term" value="F:ATP hydrolysis activity"/>
    <property type="evidence" value="ECO:0007669"/>
    <property type="project" value="InterPro"/>
</dbReference>
<dbReference type="InterPro" id="IPR017911">
    <property type="entry name" value="MacB-like_ATP-bd"/>
</dbReference>
<evidence type="ECO:0000313" key="6">
    <source>
        <dbReference type="Proteomes" id="UP001138709"/>
    </source>
</evidence>
<dbReference type="GO" id="GO:0005886">
    <property type="term" value="C:plasma membrane"/>
    <property type="evidence" value="ECO:0007669"/>
    <property type="project" value="TreeGrafter"/>
</dbReference>
<evidence type="ECO:0000256" key="3">
    <source>
        <dbReference type="ARBA" id="ARBA00022840"/>
    </source>
</evidence>
<dbReference type="InterPro" id="IPR003593">
    <property type="entry name" value="AAA+_ATPase"/>
</dbReference>
<dbReference type="InterPro" id="IPR003439">
    <property type="entry name" value="ABC_transporter-like_ATP-bd"/>
</dbReference>
<comment type="caution">
    <text evidence="5">The sequence shown here is derived from an EMBL/GenBank/DDBJ whole genome shotgun (WGS) entry which is preliminary data.</text>
</comment>
<dbReference type="InterPro" id="IPR015854">
    <property type="entry name" value="ABC_transpr_LolD-like"/>
</dbReference>
<protein>
    <submittedName>
        <fullName evidence="5">ABC transporter ATP-binding protein</fullName>
    </submittedName>
</protein>
<dbReference type="Proteomes" id="UP001138709">
    <property type="component" value="Unassembled WGS sequence"/>
</dbReference>
<dbReference type="SMART" id="SM00382">
    <property type="entry name" value="AAA"/>
    <property type="match status" value="1"/>
</dbReference>
<dbReference type="InterPro" id="IPR027417">
    <property type="entry name" value="P-loop_NTPase"/>
</dbReference>
<evidence type="ECO:0000313" key="5">
    <source>
        <dbReference type="EMBL" id="MBR0679473.1"/>
    </source>
</evidence>